<dbReference type="VEuPathDB" id="FungiDB:VP01_12591g1"/>
<dbReference type="Proteomes" id="UP000037035">
    <property type="component" value="Unassembled WGS sequence"/>
</dbReference>
<dbReference type="AlphaFoldDB" id="A0A0L6VP91"/>
<proteinExistence type="predicted"/>
<dbReference type="STRING" id="27349.A0A0L6VP91"/>
<accession>A0A0L6VP91</accession>
<gene>
    <name evidence="1" type="ORF">VP01_12591g1</name>
</gene>
<sequence>MGHIFIAGMIPAPHEPDMTTISHILEPLVDGLLLLNTVVFLKTPNFPNGCRILIHLGALIGDIVASHKISGFASHSAIFFCSWCKCPKSNMMDLQLGPSQKRQETQRLAIVWRETSTLAKQTRLLKRYGTCWSELNHLPYWDPVKNVALG</sequence>
<evidence type="ECO:0000313" key="1">
    <source>
        <dbReference type="EMBL" id="KNZ62531.1"/>
    </source>
</evidence>
<reference evidence="1 2" key="1">
    <citation type="submission" date="2015-08" db="EMBL/GenBank/DDBJ databases">
        <title>Next Generation Sequencing and Analysis of the Genome of Puccinia sorghi L Schw, the Causal Agent of Maize Common Rust.</title>
        <authorList>
            <person name="Rochi L."/>
            <person name="Burguener G."/>
            <person name="Darino M."/>
            <person name="Turjanski A."/>
            <person name="Kreff E."/>
            <person name="Dieguez M.J."/>
            <person name="Sacco F."/>
        </authorList>
    </citation>
    <scope>NUCLEOTIDE SEQUENCE [LARGE SCALE GENOMIC DNA]</scope>
    <source>
        <strain evidence="1 2">RO10H11247</strain>
    </source>
</reference>
<dbReference type="EMBL" id="LAVV01002878">
    <property type="protein sequence ID" value="KNZ62531.1"/>
    <property type="molecule type" value="Genomic_DNA"/>
</dbReference>
<organism evidence="1 2">
    <name type="scientific">Puccinia sorghi</name>
    <dbReference type="NCBI Taxonomy" id="27349"/>
    <lineage>
        <taxon>Eukaryota</taxon>
        <taxon>Fungi</taxon>
        <taxon>Dikarya</taxon>
        <taxon>Basidiomycota</taxon>
        <taxon>Pucciniomycotina</taxon>
        <taxon>Pucciniomycetes</taxon>
        <taxon>Pucciniales</taxon>
        <taxon>Pucciniaceae</taxon>
        <taxon>Puccinia</taxon>
    </lineage>
</organism>
<protein>
    <submittedName>
        <fullName evidence="1">Uncharacterized protein</fullName>
    </submittedName>
</protein>
<keyword evidence="2" id="KW-1185">Reference proteome</keyword>
<evidence type="ECO:0000313" key="2">
    <source>
        <dbReference type="Proteomes" id="UP000037035"/>
    </source>
</evidence>
<comment type="caution">
    <text evidence="1">The sequence shown here is derived from an EMBL/GenBank/DDBJ whole genome shotgun (WGS) entry which is preliminary data.</text>
</comment>
<dbReference type="OrthoDB" id="3039677at2759"/>
<name>A0A0L6VP91_9BASI</name>